<dbReference type="InterPro" id="IPR046341">
    <property type="entry name" value="SET_dom_sf"/>
</dbReference>
<dbReference type="Gene3D" id="3.90.1410.10">
    <property type="entry name" value="set domain protein methyltransferase, domain 1"/>
    <property type="match status" value="1"/>
</dbReference>
<sequence length="527" mass="57864">MGKKQKKSSSSSGGGGDQGHSGGGGGGALLSSSSKDSPTTFATWVEPRGSSSAFWRWWSVEREALLWLVACVIAAMVLGLGIGTGHLTGDHKNPHRTRWRRRVGRQLRRNGLLNTIFLGGNVPSLWSSSASDRKSSTASKKSSPKMFNVLREMIVREETGYVHPDLGFLDPAPSSGTGRGLGMISDKYAHCQMRCNPGILDEKEAMGDLDPLYGYVAPMDATTLLLKDFNMSVTDALEVQNKRPELFAPEEILIRVPLSIQMTRSVALDTLTQLIPGNLQNDLNDLDDACLLVLLLVHERTKGLDSRFYPYIATLPDPPTCGHSFTTLQEVYTTLASLKTLDWMDSQILEWKNPWMRANDYARKIVLNLAADYGPYITAAAFGANQAKGFAPILPSIEQSISWALCQVSSRATAGNETHGSLRLVPLVDMINHDINAGPFYEITGDEQIKLGDFENGYGETGAGAFVVRSLRHGRRKPLKKGQELLVNYNVPGYSAMDWFLSLGFIPSERRGRWTKMHGALPPMMDS</sequence>
<keyword evidence="2" id="KW-0472">Membrane</keyword>
<protein>
    <recommendedName>
        <fullName evidence="4">SET domain-containing protein</fullName>
    </recommendedName>
</protein>
<gene>
    <name evidence="3" type="ORF">ASEP1449_LOCUS15258</name>
</gene>
<evidence type="ECO:0000256" key="1">
    <source>
        <dbReference type="SAM" id="MobiDB-lite"/>
    </source>
</evidence>
<dbReference type="AlphaFoldDB" id="A0A7S2XRY3"/>
<proteinExistence type="predicted"/>
<evidence type="ECO:0000256" key="2">
    <source>
        <dbReference type="SAM" id="Phobius"/>
    </source>
</evidence>
<organism evidence="3">
    <name type="scientific">Attheya septentrionalis</name>
    <dbReference type="NCBI Taxonomy" id="420275"/>
    <lineage>
        <taxon>Eukaryota</taxon>
        <taxon>Sar</taxon>
        <taxon>Stramenopiles</taxon>
        <taxon>Ochrophyta</taxon>
        <taxon>Bacillariophyta</taxon>
        <taxon>Coscinodiscophyceae</taxon>
        <taxon>Chaetocerotophycidae</taxon>
        <taxon>Chaetocerotales</taxon>
        <taxon>Attheyaceae</taxon>
        <taxon>Attheya</taxon>
    </lineage>
</organism>
<dbReference type="PANTHER" id="PTHR13271:SF137">
    <property type="entry name" value="SET DOMAIN-CONTAINING PROTEIN"/>
    <property type="match status" value="1"/>
</dbReference>
<feature type="transmembrane region" description="Helical" evidence="2">
    <location>
        <begin position="64"/>
        <end position="89"/>
    </location>
</feature>
<name>A0A7S2XRY3_9STRA</name>
<feature type="region of interest" description="Disordered" evidence="1">
    <location>
        <begin position="1"/>
        <end position="35"/>
    </location>
</feature>
<keyword evidence="2" id="KW-1133">Transmembrane helix</keyword>
<reference evidence="3" key="1">
    <citation type="submission" date="2021-01" db="EMBL/GenBank/DDBJ databases">
        <authorList>
            <person name="Corre E."/>
            <person name="Pelletier E."/>
            <person name="Niang G."/>
            <person name="Scheremetjew M."/>
            <person name="Finn R."/>
            <person name="Kale V."/>
            <person name="Holt S."/>
            <person name="Cochrane G."/>
            <person name="Meng A."/>
            <person name="Brown T."/>
            <person name="Cohen L."/>
        </authorList>
    </citation>
    <scope>NUCLEOTIDE SEQUENCE</scope>
    <source>
        <strain evidence="3">CCMP2084</strain>
    </source>
</reference>
<evidence type="ECO:0000313" key="3">
    <source>
        <dbReference type="EMBL" id="CAD9823424.1"/>
    </source>
</evidence>
<dbReference type="InterPro" id="IPR050600">
    <property type="entry name" value="SETD3_SETD6_MTase"/>
</dbReference>
<accession>A0A7S2XRY3</accession>
<dbReference type="GO" id="GO:0016279">
    <property type="term" value="F:protein-lysine N-methyltransferase activity"/>
    <property type="evidence" value="ECO:0007669"/>
    <property type="project" value="TreeGrafter"/>
</dbReference>
<feature type="compositionally biased region" description="Gly residues" evidence="1">
    <location>
        <begin position="12"/>
        <end position="28"/>
    </location>
</feature>
<dbReference type="CDD" id="cd10527">
    <property type="entry name" value="SET_LSMT"/>
    <property type="match status" value="1"/>
</dbReference>
<dbReference type="EMBL" id="HBHQ01022557">
    <property type="protein sequence ID" value="CAD9823424.1"/>
    <property type="molecule type" value="Transcribed_RNA"/>
</dbReference>
<dbReference type="PANTHER" id="PTHR13271">
    <property type="entry name" value="UNCHARACTERIZED PUTATIVE METHYLTRANSFERASE"/>
    <property type="match status" value="1"/>
</dbReference>
<evidence type="ECO:0008006" key="4">
    <source>
        <dbReference type="Google" id="ProtNLM"/>
    </source>
</evidence>
<keyword evidence="2" id="KW-0812">Transmembrane</keyword>
<dbReference type="SUPFAM" id="SSF82199">
    <property type="entry name" value="SET domain"/>
    <property type="match status" value="1"/>
</dbReference>